<gene>
    <name evidence="1" type="ORF">TNIN_17731</name>
</gene>
<dbReference type="EMBL" id="BMAV01024001">
    <property type="protein sequence ID" value="GFS29341.1"/>
    <property type="molecule type" value="Genomic_DNA"/>
</dbReference>
<reference evidence="1" key="1">
    <citation type="submission" date="2020-08" db="EMBL/GenBank/DDBJ databases">
        <title>Multicomponent nature underlies the extraordinary mechanical properties of spider dragline silk.</title>
        <authorList>
            <person name="Kono N."/>
            <person name="Nakamura H."/>
            <person name="Mori M."/>
            <person name="Yoshida Y."/>
            <person name="Ohtoshi R."/>
            <person name="Malay A.D."/>
            <person name="Moran D.A.P."/>
            <person name="Tomita M."/>
            <person name="Numata K."/>
            <person name="Arakawa K."/>
        </authorList>
    </citation>
    <scope>NUCLEOTIDE SEQUENCE</scope>
</reference>
<proteinExistence type="predicted"/>
<dbReference type="Proteomes" id="UP000886998">
    <property type="component" value="Unassembled WGS sequence"/>
</dbReference>
<sequence length="100" mass="11694">MPSLSSVYDKDKSFHAFQIKSLPIEKYPHSLIQELREFLIRFKPELSVNAPCWREISAFKFRNKIVAGIKSRPVGKFFPTSITTDWLILELIDDLSPRLR</sequence>
<organism evidence="1 2">
    <name type="scientific">Trichonephila inaurata madagascariensis</name>
    <dbReference type="NCBI Taxonomy" id="2747483"/>
    <lineage>
        <taxon>Eukaryota</taxon>
        <taxon>Metazoa</taxon>
        <taxon>Ecdysozoa</taxon>
        <taxon>Arthropoda</taxon>
        <taxon>Chelicerata</taxon>
        <taxon>Arachnida</taxon>
        <taxon>Araneae</taxon>
        <taxon>Araneomorphae</taxon>
        <taxon>Entelegynae</taxon>
        <taxon>Araneoidea</taxon>
        <taxon>Nephilidae</taxon>
        <taxon>Trichonephila</taxon>
        <taxon>Trichonephila inaurata</taxon>
    </lineage>
</organism>
<keyword evidence="2" id="KW-1185">Reference proteome</keyword>
<name>A0A8X6I337_9ARAC</name>
<accession>A0A8X6I337</accession>
<dbReference type="AlphaFoldDB" id="A0A8X6I337"/>
<protein>
    <submittedName>
        <fullName evidence="1">Uncharacterized protein</fullName>
    </submittedName>
</protein>
<comment type="caution">
    <text evidence="1">The sequence shown here is derived from an EMBL/GenBank/DDBJ whole genome shotgun (WGS) entry which is preliminary data.</text>
</comment>
<evidence type="ECO:0000313" key="2">
    <source>
        <dbReference type="Proteomes" id="UP000886998"/>
    </source>
</evidence>
<evidence type="ECO:0000313" key="1">
    <source>
        <dbReference type="EMBL" id="GFS29341.1"/>
    </source>
</evidence>